<reference evidence="2 4" key="3">
    <citation type="journal article" date="2015" name="BMC Genomics">
        <title>Sex and parasites: genomic and transcriptomic analysis of Microbotryum lychnidis-dioicae, the biotrophic and plant-castrating anther smut fungus.</title>
        <authorList>
            <person name="Perlin M.H."/>
            <person name="Amselem J."/>
            <person name="Fontanillas E."/>
            <person name="Toh S.S."/>
            <person name="Chen Z."/>
            <person name="Goldberg J."/>
            <person name="Duplessis S."/>
            <person name="Henrissat B."/>
            <person name="Young S."/>
            <person name="Zeng Q."/>
            <person name="Aguileta G."/>
            <person name="Petit E."/>
            <person name="Badouin H."/>
            <person name="Andrews J."/>
            <person name="Razeeq D."/>
            <person name="Gabaldon T."/>
            <person name="Quesneville H."/>
            <person name="Giraud T."/>
            <person name="Hood M.E."/>
            <person name="Schultz D.J."/>
            <person name="Cuomo C.A."/>
        </authorList>
    </citation>
    <scope>NUCLEOTIDE SEQUENCE [LARGE SCALE GENOMIC DNA]</scope>
    <source>
        <strain evidence="2">P1A1 Lamole</strain>
        <strain evidence="4">p1A1 Lamole</strain>
    </source>
</reference>
<protein>
    <submittedName>
        <fullName evidence="2 3">Uncharacterized protein</fullName>
    </submittedName>
</protein>
<dbReference type="OrthoDB" id="265761at2759"/>
<sequence length="262" mass="28854">MSLATIQYYQAQVLRLLPSTIPTSLKVALVAWLAINFQTFPGRWHVTVLVPWLNWMARARLGLSTPTTSDPDPRTFKFTRTLFSGPGLADAFGFHLSNSSYAWAADHVRGPHIYSLLPVPLSLKNVYFALGSTAFKFTKQIDIGATFDVTQELVAYDKKWMYYITSFTTKSQKGGPLILHATSLSKVVLKCGRRTIVPARAIALAGFGEHGAANKVVVNRMTPKQRLAWLIGEDEKSGMSIKVGDMETGMEGKSEWPGAVSA</sequence>
<comment type="similarity">
    <text evidence="1">Belongs to the lcsJ thioesterase family.</text>
</comment>
<dbReference type="EnsemblFungi" id="MVLG_02274T0">
    <property type="protein sequence ID" value="MVLG_02274T0"/>
    <property type="gene ID" value="MVLG_02274"/>
</dbReference>
<dbReference type="InterPro" id="IPR029069">
    <property type="entry name" value="HotDog_dom_sf"/>
</dbReference>
<dbReference type="PANTHER" id="PTHR12475">
    <property type="match status" value="1"/>
</dbReference>
<accession>U5H4N6</accession>
<dbReference type="InParanoid" id="U5H4N6"/>
<reference evidence="3" key="4">
    <citation type="submission" date="2015-06" db="UniProtKB">
        <authorList>
            <consortium name="EnsemblFungi"/>
        </authorList>
    </citation>
    <scope>IDENTIFICATION</scope>
</reference>
<dbReference type="EMBL" id="GL541659">
    <property type="protein sequence ID" value="KDE07407.1"/>
    <property type="molecule type" value="Genomic_DNA"/>
</dbReference>
<reference evidence="4" key="1">
    <citation type="submission" date="2010-11" db="EMBL/GenBank/DDBJ databases">
        <title>The genome sequence of Microbotryum violaceum strain p1A1 Lamole.</title>
        <authorList>
            <person name="Cuomo C."/>
            <person name="Perlin M."/>
            <person name="Young S.K."/>
            <person name="Zeng Q."/>
            <person name="Gargeya S."/>
            <person name="Alvarado L."/>
            <person name="Berlin A."/>
            <person name="Chapman S.B."/>
            <person name="Chen Z."/>
            <person name="Freedman E."/>
            <person name="Gellesch M."/>
            <person name="Goldberg J."/>
            <person name="Griggs A."/>
            <person name="Gujja S."/>
            <person name="Heilman E."/>
            <person name="Heiman D."/>
            <person name="Howarth C."/>
            <person name="Mehta T."/>
            <person name="Neiman D."/>
            <person name="Pearson M."/>
            <person name="Roberts A."/>
            <person name="Saif S."/>
            <person name="Shea T."/>
            <person name="Shenoy N."/>
            <person name="Sisk P."/>
            <person name="Stolte C."/>
            <person name="Sykes S."/>
            <person name="White J."/>
            <person name="Yandava C."/>
            <person name="Haas B."/>
            <person name="Nusbaum C."/>
            <person name="Birren B."/>
        </authorList>
    </citation>
    <scope>NUCLEOTIDE SEQUENCE [LARGE SCALE GENOMIC DNA]</scope>
    <source>
        <strain evidence="4">p1A1 Lamole</strain>
    </source>
</reference>
<gene>
    <name evidence="2" type="ORF">MVLG_02274</name>
</gene>
<evidence type="ECO:0000256" key="1">
    <source>
        <dbReference type="ARBA" id="ARBA00038476"/>
    </source>
</evidence>
<dbReference type="Proteomes" id="UP000017200">
    <property type="component" value="Unassembled WGS sequence"/>
</dbReference>
<reference evidence="2" key="2">
    <citation type="submission" date="2010-11" db="EMBL/GenBank/DDBJ databases">
        <authorList>
            <consortium name="The Broad Institute Genome Sequencing Platform"/>
            <person name="Earl A."/>
            <person name="Ward D."/>
            <person name="Feldgarden M."/>
            <person name="Gevers D."/>
            <person name="Butler R."/>
            <person name="Young S.K."/>
            <person name="Zeng Q."/>
            <person name="Gargeya S."/>
            <person name="Fitzgerald M."/>
            <person name="Haas B."/>
            <person name="Abouelleil A."/>
            <person name="Alvarado L."/>
            <person name="Arachchi H.M."/>
            <person name="Berlin A."/>
            <person name="Brown A."/>
            <person name="Chapman S.B."/>
            <person name="Chen Z."/>
            <person name="Dunbar C."/>
            <person name="Freedman E."/>
            <person name="Gearin G."/>
            <person name="Gellesch M."/>
            <person name="Goldberg J."/>
            <person name="Griggs A."/>
            <person name="Gujja S."/>
            <person name="Heilman E."/>
            <person name="Heiman D."/>
            <person name="Howarth C."/>
            <person name="Larson L."/>
            <person name="Lui A."/>
            <person name="MacDonald P.J.P."/>
            <person name="Mehta T."/>
            <person name="Montmayeur A."/>
            <person name="Murphy C."/>
            <person name="Neiman D."/>
            <person name="Pearson M."/>
            <person name="Priest M."/>
            <person name="Roberts A."/>
            <person name="Saif S."/>
            <person name="Shea T."/>
            <person name="Shenoy N."/>
            <person name="Sisk P."/>
            <person name="Stolte C."/>
            <person name="Sykes S."/>
            <person name="White J."/>
            <person name="Yandava C."/>
            <person name="Wortman J."/>
            <person name="Nusbaum C."/>
            <person name="Birren B."/>
        </authorList>
    </citation>
    <scope>NUCLEOTIDE SEQUENCE</scope>
    <source>
        <strain evidence="2">P1A1 Lamole</strain>
    </source>
</reference>
<dbReference type="AlphaFoldDB" id="U5H4N6"/>
<dbReference type="SUPFAM" id="SSF54637">
    <property type="entry name" value="Thioesterase/thiol ester dehydrase-isomerase"/>
    <property type="match status" value="1"/>
</dbReference>
<dbReference type="InterPro" id="IPR051490">
    <property type="entry name" value="THEM6_lcsJ_thioesterase"/>
</dbReference>
<keyword evidence="4" id="KW-1185">Reference proteome</keyword>
<dbReference type="HOGENOM" id="CLU_1062447_0_0_1"/>
<dbReference type="EMBL" id="AEIJ01000224">
    <property type="status" value="NOT_ANNOTATED_CDS"/>
    <property type="molecule type" value="Genomic_DNA"/>
</dbReference>
<name>U5H4N6_USTV1</name>
<evidence type="ECO:0000313" key="4">
    <source>
        <dbReference type="Proteomes" id="UP000017200"/>
    </source>
</evidence>
<evidence type="ECO:0000313" key="2">
    <source>
        <dbReference type="EMBL" id="KDE07407.1"/>
    </source>
</evidence>
<proteinExistence type="inferred from homology"/>
<dbReference type="PANTHER" id="PTHR12475:SF4">
    <property type="entry name" value="PROTEIN THEM6"/>
    <property type="match status" value="1"/>
</dbReference>
<dbReference type="OMA" id="IMELDFN"/>
<organism evidence="2">
    <name type="scientific">Microbotryum lychnidis-dioicae (strain p1A1 Lamole / MvSl-1064)</name>
    <name type="common">Anther smut fungus</name>
    <dbReference type="NCBI Taxonomy" id="683840"/>
    <lineage>
        <taxon>Eukaryota</taxon>
        <taxon>Fungi</taxon>
        <taxon>Dikarya</taxon>
        <taxon>Basidiomycota</taxon>
        <taxon>Pucciniomycotina</taxon>
        <taxon>Microbotryomycetes</taxon>
        <taxon>Microbotryales</taxon>
        <taxon>Microbotryaceae</taxon>
        <taxon>Microbotryum</taxon>
    </lineage>
</organism>
<evidence type="ECO:0000313" key="3">
    <source>
        <dbReference type="EnsemblFungi" id="MVLG_02274T0"/>
    </source>
</evidence>